<accession>A0AA97FBD0</accession>
<dbReference type="AlphaFoldDB" id="A0AA97FBD0"/>
<dbReference type="KEGG" id="mefw:F1737_06015"/>
<dbReference type="RefSeq" id="WP_317135713.1">
    <property type="nucleotide sequence ID" value="NZ_CP043875.1"/>
</dbReference>
<organism evidence="1 2">
    <name type="scientific">Methanochimaera problematica</name>
    <dbReference type="NCBI Taxonomy" id="2609417"/>
    <lineage>
        <taxon>Archaea</taxon>
        <taxon>Methanobacteriati</taxon>
        <taxon>Methanobacteriota</taxon>
        <taxon>Stenosarchaea group</taxon>
        <taxon>Methanomicrobia</taxon>
        <taxon>Methanomicrobiales</taxon>
        <taxon>Methanomicrobiaceae</taxon>
        <taxon>Methanochimaera</taxon>
    </lineage>
</organism>
<reference evidence="1 2" key="1">
    <citation type="submission" date="2019-09" db="EMBL/GenBank/DDBJ databases">
        <title>The complete genome of Methanoplanus sp. FWC-SCC4.</title>
        <authorList>
            <person name="Chen S.-C."/>
            <person name="Zhou Y.-Z."/>
            <person name="Lai M.-C."/>
        </authorList>
    </citation>
    <scope>NUCLEOTIDE SEQUENCE [LARGE SCALE GENOMIC DNA]</scope>
    <source>
        <strain evidence="1 2">FWC-SCC4</strain>
    </source>
</reference>
<keyword evidence="2" id="KW-1185">Reference proteome</keyword>
<dbReference type="GeneID" id="85229717"/>
<gene>
    <name evidence="1" type="ORF">F1737_06015</name>
</gene>
<dbReference type="EMBL" id="CP043875">
    <property type="protein sequence ID" value="WOF16300.1"/>
    <property type="molecule type" value="Genomic_DNA"/>
</dbReference>
<dbReference type="Proteomes" id="UP001301797">
    <property type="component" value="Chromosome"/>
</dbReference>
<evidence type="ECO:0000313" key="2">
    <source>
        <dbReference type="Proteomes" id="UP001301797"/>
    </source>
</evidence>
<evidence type="ECO:0000313" key="1">
    <source>
        <dbReference type="EMBL" id="WOF16300.1"/>
    </source>
</evidence>
<sequence>MSVESEDENYVSLTFLDIDLDKNGEPKLPSDKLFELLRYMDTFTVQTRSGGYHLYFATKSSFIKSFKEKYRIRSKTRNPHPYYKGKDFGELRLASQYIVGAGSYVPPKSLNEKSVNNPEADGIYKVFINKPIKFIDENDFPDWINFGEKNRSSNSRRRCSENSNYEFSDIQLNYDLIQDLTNQDPDLLKNQYGITLAEIRKQNRRLDLALTCVEDYEIYKLDENKNYDRSASDWYVCKQLKKYKFSPEQAYAIFVNFRPYEKTENENYLEFTIIKAYSEYDEFDYSPSKKFYDELPFEVKECEFFPDTLPDKKCVILNGLPRTGKSHYSLIQLGKHESGIYVAPNYAILEKQFKKFCELYPDKKAVILYGKNRACSCTEKKNCSSCSLRPAYNFDQKKKLIENDPYLKDEVITFSELENKAKNYCSKHKKIDLESLNLDLCKYYFLHTCEDFVDYVFTIPFYTVADEEKWPHLCFKEREIMVIDEDTSIRHFMAKEFLIASLQKSNNVIKIENNLSDLVISLKEIKEQHILKKKNFKNEKIILNSIIDYLVSLSNQIDDYSVSTGNNSTIDFDTFYQNLLEINPSVEGKEKLVSEIEDDLKRSALKLIESLCSEKSEHNQRGDIINIFIAVLYPLSLNPLANLKTRNKNELYLIPEQYGFCRLPECAKKFLLIGYTEAEIFSENLVSSPDDILELKTERFDYSENFVLIVACGKNKREQKRLLDNFIQKLLRYNESEKFTCPFMVLTSSIKHQETFASRLKNNIKLVNVHQENPFDLFLNFCIGKHIVFYQNSIISRGLDIPWIDIMFVDSCHYSLPYYRAKIEGLERSLSGIKTKFHENSKRLKEISENCDSNDEEINLLMEERDLLLETEINYRDILSKSKLNLEKLIMDESTNSMLRFSPVKEYCEKNCKFLFLKQDDLDYLKDEALSKFQSFDLTNENMKEIVKLVHNYSIKIDVETATKRAIGDNLKKLISNFSEEEIKEALNNEAVDLGKSYVDLQDDLNYLSIVGNSKIYTGIKTILSHPNFFTSIKDENCSKGCSQESLISWIKERKKDVIWSDSVIKNCLDILVDEDEFLSKYDDYDPSENKIDTTTFYYIDYEHISDIGKFMNSNYLGFYEKFIEKIDSS</sequence>
<name>A0AA97FBD0_9EURY</name>
<protein>
    <submittedName>
        <fullName evidence="1">Uncharacterized protein</fullName>
    </submittedName>
</protein>
<proteinExistence type="predicted"/>